<comment type="caution">
    <text evidence="2">The sequence shown here is derived from an EMBL/GenBank/DDBJ whole genome shotgun (WGS) entry which is preliminary data.</text>
</comment>
<dbReference type="Pfam" id="PF06812">
    <property type="entry name" value="ImpA_N"/>
    <property type="match status" value="1"/>
</dbReference>
<dbReference type="Proteomes" id="UP001201701">
    <property type="component" value="Unassembled WGS sequence"/>
</dbReference>
<protein>
    <submittedName>
        <fullName evidence="2">Type VI secretion system protein TssA</fullName>
    </submittedName>
</protein>
<dbReference type="NCBIfam" id="TIGR03363">
    <property type="entry name" value="VI_chp_8"/>
    <property type="match status" value="1"/>
</dbReference>
<evidence type="ECO:0000313" key="3">
    <source>
        <dbReference type="Proteomes" id="UP001201701"/>
    </source>
</evidence>
<organism evidence="2 3">
    <name type="scientific">Mesorhizobium retamae</name>
    <dbReference type="NCBI Taxonomy" id="2912854"/>
    <lineage>
        <taxon>Bacteria</taxon>
        <taxon>Pseudomonadati</taxon>
        <taxon>Pseudomonadota</taxon>
        <taxon>Alphaproteobacteria</taxon>
        <taxon>Hyphomicrobiales</taxon>
        <taxon>Phyllobacteriaceae</taxon>
        <taxon>Mesorhizobium</taxon>
    </lineage>
</organism>
<keyword evidence="3" id="KW-1185">Reference proteome</keyword>
<reference evidence="2 3" key="1">
    <citation type="submission" date="2022-02" db="EMBL/GenBank/DDBJ databases">
        <title>Draft genome sequence of Mezorhizobium retamae strain IRAMC:0171 isolated from Retama raetam nodules.</title>
        <authorList>
            <person name="Bengaied R."/>
            <person name="Sbissi I."/>
            <person name="Huber K."/>
            <person name="Ghodbane F."/>
            <person name="Nouioui I."/>
            <person name="Tarhouni M."/>
            <person name="Gtari M."/>
        </authorList>
    </citation>
    <scope>NUCLEOTIDE SEQUENCE [LARGE SCALE GENOMIC DNA]</scope>
    <source>
        <strain evidence="2 3">IRAMC:0171</strain>
    </source>
</reference>
<dbReference type="InterPro" id="IPR010657">
    <property type="entry name" value="ImpA_N"/>
</dbReference>
<sequence length="349" mass="38600">MNLRDDRELVRQYHLVRDARSTARSEDRSLENPVVIDRNERDPQDDIHPPSARWKDVHDLALEALETQTKDIELLAWLAEGAIRVRGFEALAGVLKAMSELLANHFQALHSIDDESIADRVAPLAGLNGSLDSDGTLIRPLRLSSLSPASIYGRMSLWSLDRARKLGDSAVMTEFQQEFGRLDGALFQARRAAIASCQRSIAEMDASLTASCGADGPSFGRIKDVLEDIDRAYTELSVYVRLPEGPTEIAEDLSVSSSDATPPANGHVAPQARPGQIMDREQAFRQLLEIAAFFRRTEPHSTIPMAIETLVHRGRMDFMGLLAELIPDDNQRRDMLTRAGIKPLNPGGS</sequence>
<dbReference type="EMBL" id="JAKREW010000001">
    <property type="protein sequence ID" value="MCG7504048.1"/>
    <property type="molecule type" value="Genomic_DNA"/>
</dbReference>
<dbReference type="PANTHER" id="PTHR37951">
    <property type="entry name" value="CYTOPLASMIC PROTEIN-RELATED"/>
    <property type="match status" value="1"/>
</dbReference>
<evidence type="ECO:0000313" key="2">
    <source>
        <dbReference type="EMBL" id="MCG7504048.1"/>
    </source>
</evidence>
<name>A0ABS9Q9G3_9HYPH</name>
<proteinExistence type="predicted"/>
<evidence type="ECO:0000259" key="1">
    <source>
        <dbReference type="Pfam" id="PF06812"/>
    </source>
</evidence>
<dbReference type="PANTHER" id="PTHR37951:SF1">
    <property type="entry name" value="TYPE VI SECRETION SYSTEM COMPONENT TSSA1"/>
    <property type="match status" value="1"/>
</dbReference>
<dbReference type="InterPro" id="IPR017740">
    <property type="entry name" value="TssA-like"/>
</dbReference>
<gene>
    <name evidence="2" type="primary">tssA</name>
    <name evidence="2" type="ORF">L4923_03355</name>
</gene>
<feature type="domain" description="ImpA N-terminal" evidence="1">
    <location>
        <begin position="4"/>
        <end position="128"/>
    </location>
</feature>
<accession>A0ABS9Q9G3</accession>